<dbReference type="GO" id="GO:0008270">
    <property type="term" value="F:zinc ion binding"/>
    <property type="evidence" value="ECO:0007669"/>
    <property type="project" value="UniProtKB-KW"/>
</dbReference>
<keyword evidence="7" id="KW-0539">Nucleus</keyword>
<dbReference type="Pfam" id="PF02891">
    <property type="entry name" value="zf-MIZ"/>
    <property type="match status" value="1"/>
</dbReference>
<evidence type="ECO:0000256" key="7">
    <source>
        <dbReference type="ARBA" id="ARBA00023242"/>
    </source>
</evidence>
<dbReference type="Gene3D" id="3.30.40.10">
    <property type="entry name" value="Zinc/RING finger domain, C3HC4 (zinc finger)"/>
    <property type="match status" value="1"/>
</dbReference>
<proteinExistence type="predicted"/>
<gene>
    <name evidence="11" type="ORF">ACEWY4_021367</name>
</gene>
<dbReference type="Pfam" id="PF25527">
    <property type="entry name" value="GBD-like_ZMIZ1_ZMIZ2"/>
    <property type="match status" value="1"/>
</dbReference>
<organism evidence="11 12">
    <name type="scientific">Coilia grayii</name>
    <name type="common">Gray's grenadier anchovy</name>
    <dbReference type="NCBI Taxonomy" id="363190"/>
    <lineage>
        <taxon>Eukaryota</taxon>
        <taxon>Metazoa</taxon>
        <taxon>Chordata</taxon>
        <taxon>Craniata</taxon>
        <taxon>Vertebrata</taxon>
        <taxon>Euteleostomi</taxon>
        <taxon>Actinopterygii</taxon>
        <taxon>Neopterygii</taxon>
        <taxon>Teleostei</taxon>
        <taxon>Clupei</taxon>
        <taxon>Clupeiformes</taxon>
        <taxon>Clupeoidei</taxon>
        <taxon>Engraulidae</taxon>
        <taxon>Coilinae</taxon>
        <taxon>Coilia</taxon>
    </lineage>
</organism>
<evidence type="ECO:0000259" key="10">
    <source>
        <dbReference type="PROSITE" id="PS51044"/>
    </source>
</evidence>
<keyword evidence="3" id="KW-0479">Metal-binding</keyword>
<feature type="domain" description="SP-RING-type" evidence="10">
    <location>
        <begin position="1032"/>
        <end position="1113"/>
    </location>
</feature>
<evidence type="ECO:0000256" key="4">
    <source>
        <dbReference type="ARBA" id="ARBA00022771"/>
    </source>
</evidence>
<evidence type="ECO:0000313" key="11">
    <source>
        <dbReference type="EMBL" id="KAL2083594.1"/>
    </source>
</evidence>
<feature type="compositionally biased region" description="Low complexity" evidence="9">
    <location>
        <begin position="1312"/>
        <end position="1324"/>
    </location>
</feature>
<dbReference type="PROSITE" id="PS51044">
    <property type="entry name" value="ZF_SP_RING"/>
    <property type="match status" value="1"/>
</dbReference>
<dbReference type="PANTHER" id="PTHR10782:SF7">
    <property type="entry name" value="ZINC FINGER MIZ DOMAIN-CONTAINING PROTEIN 1"/>
    <property type="match status" value="1"/>
</dbReference>
<feature type="compositionally biased region" description="Basic and acidic residues" evidence="9">
    <location>
        <begin position="210"/>
        <end position="240"/>
    </location>
</feature>
<feature type="compositionally biased region" description="Low complexity" evidence="9">
    <location>
        <begin position="724"/>
        <end position="740"/>
    </location>
</feature>
<evidence type="ECO:0000256" key="3">
    <source>
        <dbReference type="ARBA" id="ARBA00022723"/>
    </source>
</evidence>
<feature type="region of interest" description="Disordered" evidence="9">
    <location>
        <begin position="433"/>
        <end position="471"/>
    </location>
</feature>
<dbReference type="InterPro" id="IPR057847">
    <property type="entry name" value="ZMIZ1/ZMIZ2_GBD-like"/>
</dbReference>
<comment type="subcellular location">
    <subcellularLocation>
        <location evidence="1">Nucleus</location>
    </subcellularLocation>
</comment>
<feature type="region of interest" description="Disordered" evidence="9">
    <location>
        <begin position="499"/>
        <end position="582"/>
    </location>
</feature>
<evidence type="ECO:0000256" key="6">
    <source>
        <dbReference type="ARBA" id="ARBA00022843"/>
    </source>
</evidence>
<evidence type="ECO:0000256" key="5">
    <source>
        <dbReference type="ARBA" id="ARBA00022833"/>
    </source>
</evidence>
<dbReference type="Proteomes" id="UP001591681">
    <property type="component" value="Unassembled WGS sequence"/>
</dbReference>
<feature type="region of interest" description="Disordered" evidence="9">
    <location>
        <begin position="192"/>
        <end position="240"/>
    </location>
</feature>
<dbReference type="InterPro" id="IPR013083">
    <property type="entry name" value="Znf_RING/FYVE/PHD"/>
</dbReference>
<feature type="compositionally biased region" description="Low complexity" evidence="9">
    <location>
        <begin position="761"/>
        <end position="771"/>
    </location>
</feature>
<dbReference type="GO" id="GO:0005634">
    <property type="term" value="C:nucleus"/>
    <property type="evidence" value="ECO:0007669"/>
    <property type="project" value="UniProtKB-SubCell"/>
</dbReference>
<feature type="compositionally biased region" description="Low complexity" evidence="9">
    <location>
        <begin position="530"/>
        <end position="541"/>
    </location>
</feature>
<keyword evidence="12" id="KW-1185">Reference proteome</keyword>
<dbReference type="FunFam" id="3.30.40.10:FF:000012">
    <property type="entry name" value="Zinc finger MIZ domain-containing protein 2"/>
    <property type="match status" value="1"/>
</dbReference>
<feature type="region of interest" description="Disordered" evidence="9">
    <location>
        <begin position="1170"/>
        <end position="1401"/>
    </location>
</feature>
<dbReference type="GO" id="GO:0045944">
    <property type="term" value="P:positive regulation of transcription by RNA polymerase II"/>
    <property type="evidence" value="ECO:0007669"/>
    <property type="project" value="UniProtKB-ARBA"/>
</dbReference>
<keyword evidence="5" id="KW-0862">Zinc</keyword>
<dbReference type="PANTHER" id="PTHR10782">
    <property type="entry name" value="ZINC FINGER MIZ DOMAIN-CONTAINING PROTEIN"/>
    <property type="match status" value="1"/>
</dbReference>
<evidence type="ECO:0000256" key="2">
    <source>
        <dbReference type="ARBA" id="ARBA00022499"/>
    </source>
</evidence>
<feature type="compositionally biased region" description="Low complexity" evidence="9">
    <location>
        <begin position="1263"/>
        <end position="1300"/>
    </location>
</feature>
<evidence type="ECO:0000256" key="8">
    <source>
        <dbReference type="PROSITE-ProRule" id="PRU00452"/>
    </source>
</evidence>
<feature type="region of interest" description="Disordered" evidence="9">
    <location>
        <begin position="716"/>
        <end position="845"/>
    </location>
</feature>
<dbReference type="EMBL" id="JBHFQA010000018">
    <property type="protein sequence ID" value="KAL2083594.1"/>
    <property type="molecule type" value="Genomic_DNA"/>
</dbReference>
<feature type="compositionally biased region" description="Gly residues" evidence="9">
    <location>
        <begin position="559"/>
        <end position="581"/>
    </location>
</feature>
<evidence type="ECO:0000256" key="9">
    <source>
        <dbReference type="SAM" id="MobiDB-lite"/>
    </source>
</evidence>
<comment type="caution">
    <text evidence="11">The sequence shown here is derived from an EMBL/GenBank/DDBJ whole genome shotgun (WGS) entry which is preliminary data.</text>
</comment>
<evidence type="ECO:0000256" key="1">
    <source>
        <dbReference type="ARBA" id="ARBA00004123"/>
    </source>
</evidence>
<feature type="compositionally biased region" description="Low complexity" evidence="9">
    <location>
        <begin position="785"/>
        <end position="804"/>
    </location>
</feature>
<keyword evidence="2" id="KW-1017">Isopeptide bond</keyword>
<keyword evidence="4 8" id="KW-0863">Zinc-finger</keyword>
<accession>A0ABD1J966</accession>
<feature type="compositionally biased region" description="Low complexity" evidence="9">
    <location>
        <begin position="1170"/>
        <end position="1182"/>
    </location>
</feature>
<feature type="compositionally biased region" description="Pro residues" evidence="9">
    <location>
        <begin position="1301"/>
        <end position="1311"/>
    </location>
</feature>
<keyword evidence="6" id="KW-0832">Ubl conjugation</keyword>
<feature type="compositionally biased region" description="Pro residues" evidence="9">
    <location>
        <begin position="815"/>
        <end position="826"/>
    </location>
</feature>
<protein>
    <recommendedName>
        <fullName evidence="10">SP-RING-type domain-containing protein</fullName>
    </recommendedName>
</protein>
<name>A0ABD1J966_9TELE</name>
<evidence type="ECO:0000313" key="12">
    <source>
        <dbReference type="Proteomes" id="UP001591681"/>
    </source>
</evidence>
<feature type="compositionally biased region" description="Low complexity" evidence="9">
    <location>
        <begin position="1374"/>
        <end position="1401"/>
    </location>
</feature>
<reference evidence="11 12" key="1">
    <citation type="submission" date="2024-09" db="EMBL/GenBank/DDBJ databases">
        <title>A chromosome-level genome assembly of Gray's grenadier anchovy, Coilia grayii.</title>
        <authorList>
            <person name="Fu Z."/>
        </authorList>
    </citation>
    <scope>NUCLEOTIDE SEQUENCE [LARGE SCALE GENOMIC DNA]</scope>
    <source>
        <strain evidence="11">G4</strain>
        <tissue evidence="11">Muscle</tissue>
    </source>
</reference>
<feature type="compositionally biased region" description="Polar residues" evidence="9">
    <location>
        <begin position="499"/>
        <end position="514"/>
    </location>
</feature>
<sequence length="1401" mass="150558">MQHTPRAHMVSSMNLSCPVWLCDPLESAVLFCHLIACHAQLHLDVFFMYLLTALLPVSQGAMVQLDSDQFWTVTSPSVGCAVALTHWPQGCLAGVAWHGALVLWLSAQRRGAVRHGSSAQLRGPTTDAVAMWRGAQGDGTLKLGGVGGGDGGSESGSESAAPTACPCAWRSVGPQCHVLPQTPPYGTLSQPIPGRASQHADLMEEQVSATEKRRGGEQERRGGEGRGGGRERGEGVKREGDLAVIRPRHGWESSQQSGAACLYSDASLLFPSSSSSSLLGISSFSRSSVCEHRDLRRDWRQTGGATATQMKKDAHAKAFLRQLLTWLCCPLSRGFIDREERVHSDTVALGGSLTSQRCQVAVSRWFRRRTDPVAAHIRAVIHRTRQKCHRPLLSLAPSPSPIPATLISPPLSFALLSSWCEELGRLLLLRHQKSRQSEPQGKVPMQPPINSMKPPLSHGDGSFPYDSVPWQQNANQAPGSLSVVTTVWGVTNTSQSQVLGNPMANANNPMSSGGNAIGSGMAANNPGMNSQFASQQQQFAAKGGSNQAYMQQGMYGRPGHPGGGGFSGSYPGGPNAPGGIGMAPPTQPAAAAAAAAVAAAAATATATATATVALQETQNKDMNQYGQMCPSFQMGPTQGYNNQFLGQQGPRGPQSIPGGMNPAAINNANMSGPPMGMNQPRAPGMAPFGGHGQRMPQPGYPGPRAQGMPMQAMKRPYPGEPNYGGQQFGPNGQFPNQQGQYSNPNASRALPSPNYPGQRMPGQQGAGQYPPGGVPMGQYYKQEPFNGQNNNFSGGGYSYNQGNGPPRPVGNYPHSPVPGNPTPPMTPSSTIPPYLSPGQDVKPPFPPDMKPNVTVLPPHPANPNEELRLTFPVRDGVVLEPFRLEHNLAVSNHVFHLRPSVHQTLMWRSDLELQFKCYHHEDRQMNTNWPASVQVSVNATPLTIERGDNKTSHKPLHLKHVCQPGRNTIQITVTACCCSHLFVLQLVHRPSVRSVLQGLLKKRLLPAEHCITKIKRNFSSVAASSGNATLNGEDGVEQTAIKVSLKCPITFRRIQLPARGHDCKHVQCFDLESYLQLNCERGTWRCPVCNKTALLEGLEVDQYMWGILNAIQNSEFEEVTIDPTCSWRPVPIKSDLHIKEDPDGPLAKRFKTMSPSQMIMPNVMEMIAQLGPGPSPYSSSLPQQHPAHSGEYPGGPGRGNSYQGHGNFDFPHGNPSAGAPMSDFMHGPQLSHPPEGPNSLMGPDKPLSHGMPDSMPHPGSTEPSHASMQQQQQQQQQQSLHAPPHPSSQSAQPLHHSGPPSSQPQQPPQQQPPSRQGPPNQQQPQPQPLPPSSLNSQSHGSELTFHPSEGQAGGQGVSDMPEPSLDLLPELANPDELLSYLDPPDLPSNSNDDLLSLFENN</sequence>
<dbReference type="InterPro" id="IPR004181">
    <property type="entry name" value="Znf_MIZ"/>
</dbReference>